<dbReference type="Gene3D" id="3.30.1330.30">
    <property type="match status" value="1"/>
</dbReference>
<keyword evidence="1" id="KW-0489">Methyltransferase</keyword>
<protein>
    <recommendedName>
        <fullName evidence="3">RNA 2-O ribose methyltransferase substrate binding domain-containing protein</fullName>
    </recommendedName>
</protein>
<dbReference type="GO" id="GO:0032259">
    <property type="term" value="P:methylation"/>
    <property type="evidence" value="ECO:0007669"/>
    <property type="project" value="UniProtKB-KW"/>
</dbReference>
<dbReference type="PANTHER" id="PTHR46429:SF1">
    <property type="entry name" value="23S RRNA (GUANOSINE-2'-O-)-METHYLTRANSFERASE RLMB"/>
    <property type="match status" value="1"/>
</dbReference>
<dbReference type="SUPFAM" id="SSF55315">
    <property type="entry name" value="L30e-like"/>
    <property type="match status" value="1"/>
</dbReference>
<dbReference type="AlphaFoldDB" id="A0A0G0HAU4"/>
<dbReference type="Pfam" id="PF00588">
    <property type="entry name" value="SpoU_methylase"/>
    <property type="match status" value="1"/>
</dbReference>
<dbReference type="InterPro" id="IPR029026">
    <property type="entry name" value="tRNA_m1G_MTases_N"/>
</dbReference>
<dbReference type="PATRIC" id="fig|1619087.5.peg.291"/>
<reference evidence="4 5" key="1">
    <citation type="journal article" date="2015" name="Nature">
        <title>rRNA introns, odd ribosomes, and small enigmatic genomes across a large radiation of phyla.</title>
        <authorList>
            <person name="Brown C.T."/>
            <person name="Hug L.A."/>
            <person name="Thomas B.C."/>
            <person name="Sharon I."/>
            <person name="Castelle C.J."/>
            <person name="Singh A."/>
            <person name="Wilkins M.J."/>
            <person name="Williams K.H."/>
            <person name="Banfield J.F."/>
        </authorList>
    </citation>
    <scope>NUCLEOTIDE SEQUENCE [LARGE SCALE GENOMIC DNA]</scope>
</reference>
<dbReference type="CDD" id="cd18103">
    <property type="entry name" value="SpoU-like_RlmB"/>
    <property type="match status" value="1"/>
</dbReference>
<dbReference type="Pfam" id="PF08032">
    <property type="entry name" value="SpoU_sub_bind"/>
    <property type="match status" value="1"/>
</dbReference>
<gene>
    <name evidence="4" type="ORF">US52_C0020G0007</name>
</gene>
<evidence type="ECO:0000259" key="3">
    <source>
        <dbReference type="SMART" id="SM00967"/>
    </source>
</evidence>
<dbReference type="InterPro" id="IPR001537">
    <property type="entry name" value="SpoU_MeTrfase"/>
</dbReference>
<dbReference type="Proteomes" id="UP000034852">
    <property type="component" value="Unassembled WGS sequence"/>
</dbReference>
<evidence type="ECO:0000313" key="5">
    <source>
        <dbReference type="Proteomes" id="UP000034852"/>
    </source>
</evidence>
<evidence type="ECO:0000256" key="2">
    <source>
        <dbReference type="ARBA" id="ARBA00022679"/>
    </source>
</evidence>
<dbReference type="NCBIfam" id="TIGR00186">
    <property type="entry name" value="rRNA_methyl_3"/>
    <property type="match status" value="1"/>
</dbReference>
<dbReference type="Gene3D" id="3.40.1280.10">
    <property type="match status" value="1"/>
</dbReference>
<dbReference type="InterPro" id="IPR029064">
    <property type="entry name" value="Ribosomal_eL30-like_sf"/>
</dbReference>
<organism evidence="4 5">
    <name type="scientific">candidate division WS6 bacterium GW2011_GWA2_37_6</name>
    <dbReference type="NCBI Taxonomy" id="1619087"/>
    <lineage>
        <taxon>Bacteria</taxon>
        <taxon>Candidatus Dojkabacteria</taxon>
    </lineage>
</organism>
<dbReference type="GO" id="GO:0006396">
    <property type="term" value="P:RNA processing"/>
    <property type="evidence" value="ECO:0007669"/>
    <property type="project" value="InterPro"/>
</dbReference>
<dbReference type="SMART" id="SM00967">
    <property type="entry name" value="SpoU_sub_bind"/>
    <property type="match status" value="1"/>
</dbReference>
<dbReference type="GO" id="GO:0005829">
    <property type="term" value="C:cytosol"/>
    <property type="evidence" value="ECO:0007669"/>
    <property type="project" value="TreeGrafter"/>
</dbReference>
<keyword evidence="2" id="KW-0808">Transferase</keyword>
<name>A0A0G0HAU4_9BACT</name>
<sequence>MQIEGRNPVLEALRAGSSITTLFLQKDIKRDERIKEIIKEAQRHNVEMKQVKRYLLDKKSETGVHQGVLAEGEDRKEQDLGTLLKDNDPFIIYIREALYEHNIGAIIRTAECVGATAIILPPKIELTAQIRRASMGASEHIPIIRQSLFQAIKLAREANLKIIGIERAENSTNLYQAELKKPLMLIIGGEDRSLSKQILDKCDITVEIPMKGKINSLNMSVAAAIVMYEVFRQTNTIL</sequence>
<comment type="caution">
    <text evidence="4">The sequence shown here is derived from an EMBL/GenBank/DDBJ whole genome shotgun (WGS) entry which is preliminary data.</text>
</comment>
<dbReference type="InterPro" id="IPR004441">
    <property type="entry name" value="rRNA_MeTrfase_TrmH"/>
</dbReference>
<evidence type="ECO:0000313" key="4">
    <source>
        <dbReference type="EMBL" id="KKQ35630.1"/>
    </source>
</evidence>
<accession>A0A0G0HAU4</accession>
<feature type="domain" description="RNA 2-O ribose methyltransferase substrate binding" evidence="3">
    <location>
        <begin position="2"/>
        <end position="78"/>
    </location>
</feature>
<proteinExistence type="predicted"/>
<dbReference type="InterPro" id="IPR029028">
    <property type="entry name" value="Alpha/beta_knot_MTases"/>
</dbReference>
<dbReference type="GO" id="GO:0003723">
    <property type="term" value="F:RNA binding"/>
    <property type="evidence" value="ECO:0007669"/>
    <property type="project" value="InterPro"/>
</dbReference>
<dbReference type="EMBL" id="LBTH01000020">
    <property type="protein sequence ID" value="KKQ35630.1"/>
    <property type="molecule type" value="Genomic_DNA"/>
</dbReference>
<dbReference type="GO" id="GO:0008173">
    <property type="term" value="F:RNA methyltransferase activity"/>
    <property type="evidence" value="ECO:0007669"/>
    <property type="project" value="InterPro"/>
</dbReference>
<dbReference type="SUPFAM" id="SSF75217">
    <property type="entry name" value="alpha/beta knot"/>
    <property type="match status" value="1"/>
</dbReference>
<dbReference type="InterPro" id="IPR013123">
    <property type="entry name" value="SpoU_subst-bd"/>
</dbReference>
<evidence type="ECO:0000256" key="1">
    <source>
        <dbReference type="ARBA" id="ARBA00022603"/>
    </source>
</evidence>
<dbReference type="PANTHER" id="PTHR46429">
    <property type="entry name" value="23S RRNA (GUANOSINE-2'-O-)-METHYLTRANSFERASE RLMB"/>
    <property type="match status" value="1"/>
</dbReference>